<dbReference type="EMBL" id="JADCNL010000001">
    <property type="protein sequence ID" value="KAG0497815.1"/>
    <property type="molecule type" value="Genomic_DNA"/>
</dbReference>
<comment type="caution">
    <text evidence="2">The sequence shown here is derived from an EMBL/GenBank/DDBJ whole genome shotgun (WGS) entry which is preliminary data.</text>
</comment>
<gene>
    <name evidence="2" type="ORF">HPP92_002506</name>
</gene>
<feature type="region of interest" description="Disordered" evidence="1">
    <location>
        <begin position="1"/>
        <end position="22"/>
    </location>
</feature>
<dbReference type="OrthoDB" id="2445133at2759"/>
<evidence type="ECO:0000313" key="3">
    <source>
        <dbReference type="Proteomes" id="UP000636800"/>
    </source>
</evidence>
<feature type="compositionally biased region" description="Low complexity" evidence="1">
    <location>
        <begin position="120"/>
        <end position="139"/>
    </location>
</feature>
<keyword evidence="3" id="KW-1185">Reference proteome</keyword>
<evidence type="ECO:0000256" key="1">
    <source>
        <dbReference type="SAM" id="MobiDB-lite"/>
    </source>
</evidence>
<dbReference type="AlphaFoldDB" id="A0A835VI34"/>
<protein>
    <submittedName>
        <fullName evidence="2">Uncharacterized protein</fullName>
    </submittedName>
</protein>
<feature type="region of interest" description="Disordered" evidence="1">
    <location>
        <begin position="118"/>
        <end position="139"/>
    </location>
</feature>
<evidence type="ECO:0000313" key="2">
    <source>
        <dbReference type="EMBL" id="KAG0497815.1"/>
    </source>
</evidence>
<accession>A0A835VI34</accession>
<sequence length="139" mass="15121">MRRRHERQTEKRKGERRRGRAGRCCQGVEEKRLEIFSSGCREGCASMAGAFGYGRWGKGWGVVRASLMAFMGGDLSSPFGDRQAQFSNAFASPALSLHGDEESHASVSKYRDALRHVRTPALSSPSSSLASGSGELPGR</sequence>
<dbReference type="Proteomes" id="UP000636800">
    <property type="component" value="Chromosome 1"/>
</dbReference>
<reference evidence="2 3" key="1">
    <citation type="journal article" date="2020" name="Nat. Food">
        <title>A phased Vanilla planifolia genome enables genetic improvement of flavour and production.</title>
        <authorList>
            <person name="Hasing T."/>
            <person name="Tang H."/>
            <person name="Brym M."/>
            <person name="Khazi F."/>
            <person name="Huang T."/>
            <person name="Chambers A.H."/>
        </authorList>
    </citation>
    <scope>NUCLEOTIDE SEQUENCE [LARGE SCALE GENOMIC DNA]</scope>
    <source>
        <tissue evidence="2">Leaf</tissue>
    </source>
</reference>
<organism evidence="2 3">
    <name type="scientific">Vanilla planifolia</name>
    <name type="common">Vanilla</name>
    <dbReference type="NCBI Taxonomy" id="51239"/>
    <lineage>
        <taxon>Eukaryota</taxon>
        <taxon>Viridiplantae</taxon>
        <taxon>Streptophyta</taxon>
        <taxon>Embryophyta</taxon>
        <taxon>Tracheophyta</taxon>
        <taxon>Spermatophyta</taxon>
        <taxon>Magnoliopsida</taxon>
        <taxon>Liliopsida</taxon>
        <taxon>Asparagales</taxon>
        <taxon>Orchidaceae</taxon>
        <taxon>Vanilloideae</taxon>
        <taxon>Vanilleae</taxon>
        <taxon>Vanilla</taxon>
    </lineage>
</organism>
<proteinExistence type="predicted"/>
<name>A0A835VI34_VANPL</name>